<dbReference type="InterPro" id="IPR040283">
    <property type="entry name" value="DDB_G0292058-like"/>
</dbReference>
<name>A0AAW0JZ89_QUESU</name>
<protein>
    <submittedName>
        <fullName evidence="1">Uncharacterized protein</fullName>
    </submittedName>
</protein>
<dbReference type="GO" id="GO:0005886">
    <property type="term" value="C:plasma membrane"/>
    <property type="evidence" value="ECO:0007669"/>
    <property type="project" value="TreeGrafter"/>
</dbReference>
<dbReference type="GO" id="GO:0009506">
    <property type="term" value="C:plasmodesma"/>
    <property type="evidence" value="ECO:0007669"/>
    <property type="project" value="TreeGrafter"/>
</dbReference>
<dbReference type="PANTHER" id="PTHR31414:SF15">
    <property type="entry name" value="PLASMA MEMBRANE FUSION PROTEIN"/>
    <property type="match status" value="1"/>
</dbReference>
<accession>A0AAW0JZ89</accession>
<evidence type="ECO:0000313" key="2">
    <source>
        <dbReference type="Proteomes" id="UP000237347"/>
    </source>
</evidence>
<proteinExistence type="predicted"/>
<dbReference type="Proteomes" id="UP000237347">
    <property type="component" value="Unassembled WGS sequence"/>
</dbReference>
<dbReference type="EMBL" id="PKMF04000446">
    <property type="protein sequence ID" value="KAK7831306.1"/>
    <property type="molecule type" value="Genomic_DNA"/>
</dbReference>
<dbReference type="AlphaFoldDB" id="A0AAW0JZ89"/>
<comment type="caution">
    <text evidence="1">The sequence shown here is derived from an EMBL/GenBank/DDBJ whole genome shotgun (WGS) entry which is preliminary data.</text>
</comment>
<gene>
    <name evidence="1" type="ORF">CFP56_027487</name>
</gene>
<reference evidence="1 2" key="1">
    <citation type="journal article" date="2018" name="Sci. Data">
        <title>The draft genome sequence of cork oak.</title>
        <authorList>
            <person name="Ramos A.M."/>
            <person name="Usie A."/>
            <person name="Barbosa P."/>
            <person name="Barros P.M."/>
            <person name="Capote T."/>
            <person name="Chaves I."/>
            <person name="Simoes F."/>
            <person name="Abreu I."/>
            <person name="Carrasquinho I."/>
            <person name="Faro C."/>
            <person name="Guimaraes J.B."/>
            <person name="Mendonca D."/>
            <person name="Nobrega F."/>
            <person name="Rodrigues L."/>
            <person name="Saibo N.J.M."/>
            <person name="Varela M.C."/>
            <person name="Egas C."/>
            <person name="Matos J."/>
            <person name="Miguel C.M."/>
            <person name="Oliveira M.M."/>
            <person name="Ricardo C.P."/>
            <person name="Goncalves S."/>
        </authorList>
    </citation>
    <scope>NUCLEOTIDE SEQUENCE [LARGE SCALE GENOMIC DNA]</scope>
    <source>
        <strain evidence="2">cv. HL8</strain>
    </source>
</reference>
<evidence type="ECO:0000313" key="1">
    <source>
        <dbReference type="EMBL" id="KAK7831306.1"/>
    </source>
</evidence>
<keyword evidence="2" id="KW-1185">Reference proteome</keyword>
<sequence length="149" mass="16806">MASKNTPKDGISMIAITGLKYFVGGPTVLPVVNSNFILASERTQRKDPLNGFKKYTKGWNIHDRHYWARELREKILLMASKNTPKDGISMIAITGLQWVLLQFLCLSSLQSGSWLLDCAYVSFVSFISVAKRSLLAIPRQFMFFLLLSS</sequence>
<dbReference type="PANTHER" id="PTHR31414">
    <property type="entry name" value="TRANSMEMBRANE PROTEIN DDB_G0292058"/>
    <property type="match status" value="1"/>
</dbReference>
<organism evidence="1 2">
    <name type="scientific">Quercus suber</name>
    <name type="common">Cork oak</name>
    <dbReference type="NCBI Taxonomy" id="58331"/>
    <lineage>
        <taxon>Eukaryota</taxon>
        <taxon>Viridiplantae</taxon>
        <taxon>Streptophyta</taxon>
        <taxon>Embryophyta</taxon>
        <taxon>Tracheophyta</taxon>
        <taxon>Spermatophyta</taxon>
        <taxon>Magnoliopsida</taxon>
        <taxon>eudicotyledons</taxon>
        <taxon>Gunneridae</taxon>
        <taxon>Pentapetalae</taxon>
        <taxon>rosids</taxon>
        <taxon>fabids</taxon>
        <taxon>Fagales</taxon>
        <taxon>Fagaceae</taxon>
        <taxon>Quercus</taxon>
    </lineage>
</organism>